<dbReference type="AlphaFoldDB" id="G3IB52"/>
<evidence type="ECO:0000256" key="1">
    <source>
        <dbReference type="SAM" id="MobiDB-lite"/>
    </source>
</evidence>
<organism evidence="2 3">
    <name type="scientific">Cricetulus griseus</name>
    <name type="common">Chinese hamster</name>
    <name type="synonym">Cricetulus barabensis griseus</name>
    <dbReference type="NCBI Taxonomy" id="10029"/>
    <lineage>
        <taxon>Eukaryota</taxon>
        <taxon>Metazoa</taxon>
        <taxon>Chordata</taxon>
        <taxon>Craniata</taxon>
        <taxon>Vertebrata</taxon>
        <taxon>Euteleostomi</taxon>
        <taxon>Mammalia</taxon>
        <taxon>Eutheria</taxon>
        <taxon>Euarchontoglires</taxon>
        <taxon>Glires</taxon>
        <taxon>Rodentia</taxon>
        <taxon>Myomorpha</taxon>
        <taxon>Muroidea</taxon>
        <taxon>Cricetidae</taxon>
        <taxon>Cricetinae</taxon>
        <taxon>Cricetulus</taxon>
    </lineage>
</organism>
<protein>
    <submittedName>
        <fullName evidence="2">Uncharacterized protein</fullName>
    </submittedName>
</protein>
<evidence type="ECO:0000313" key="3">
    <source>
        <dbReference type="Proteomes" id="UP000001075"/>
    </source>
</evidence>
<gene>
    <name evidence="2" type="ORF">I79_020841</name>
</gene>
<sequence>MQSCPPLSSHWTLTLPGLWAKTLDYEVSGVGERVSPFGDPGGNPTASALPQPSRQ</sequence>
<reference evidence="3" key="1">
    <citation type="journal article" date="2011" name="Nat. Biotechnol.">
        <title>The genomic sequence of the Chinese hamster ovary (CHO)-K1 cell line.</title>
        <authorList>
            <person name="Xu X."/>
            <person name="Nagarajan H."/>
            <person name="Lewis N.E."/>
            <person name="Pan S."/>
            <person name="Cai Z."/>
            <person name="Liu X."/>
            <person name="Chen W."/>
            <person name="Xie M."/>
            <person name="Wang W."/>
            <person name="Hammond S."/>
            <person name="Andersen M.R."/>
            <person name="Neff N."/>
            <person name="Passarelli B."/>
            <person name="Koh W."/>
            <person name="Fan H.C."/>
            <person name="Wang J."/>
            <person name="Gui Y."/>
            <person name="Lee K.H."/>
            <person name="Betenbaugh M.J."/>
            <person name="Quake S.R."/>
            <person name="Famili I."/>
            <person name="Palsson B.O."/>
            <person name="Wang J."/>
        </authorList>
    </citation>
    <scope>NUCLEOTIDE SEQUENCE [LARGE SCALE GENOMIC DNA]</scope>
    <source>
        <strain evidence="3">CHO K1 cell line</strain>
    </source>
</reference>
<dbReference type="InParanoid" id="G3IB52"/>
<dbReference type="EMBL" id="JH001797">
    <property type="protein sequence ID" value="EGW06798.1"/>
    <property type="molecule type" value="Genomic_DNA"/>
</dbReference>
<dbReference type="Proteomes" id="UP000001075">
    <property type="component" value="Unassembled WGS sequence"/>
</dbReference>
<proteinExistence type="predicted"/>
<name>G3IB52_CRIGR</name>
<accession>G3IB52</accession>
<evidence type="ECO:0000313" key="2">
    <source>
        <dbReference type="EMBL" id="EGW06798.1"/>
    </source>
</evidence>
<feature type="compositionally biased region" description="Polar residues" evidence="1">
    <location>
        <begin position="44"/>
        <end position="55"/>
    </location>
</feature>
<feature type="region of interest" description="Disordered" evidence="1">
    <location>
        <begin position="31"/>
        <end position="55"/>
    </location>
</feature>